<dbReference type="PANTHER" id="PTHR47326">
    <property type="entry name" value="TRANSPOSABLE ELEMENT TC3 TRANSPOSASE-LIKE PROTEIN"/>
    <property type="match status" value="1"/>
</dbReference>
<sequence>MAMEHCADRAHFHLQDSVNTQNCKICARENPLQMQLLPLHSQMVTVWFGLMVAFIVGPFFFEEIGPSGPVTFTVNGARYEYLIRNQLIPALLQRGGVDDTIFMQDGAPPHIATAAAVESAFWK</sequence>
<reference evidence="2 3" key="1">
    <citation type="journal article" date="2019" name="Sci. Rep.">
        <title>Orb-weaving spider Araneus ventricosus genome elucidates the spidroin gene catalogue.</title>
        <authorList>
            <person name="Kono N."/>
            <person name="Nakamura H."/>
            <person name="Ohtoshi R."/>
            <person name="Moran D.A.P."/>
            <person name="Shinohara A."/>
            <person name="Yoshida Y."/>
            <person name="Fujiwara M."/>
            <person name="Mori M."/>
            <person name="Tomita M."/>
            <person name="Arakawa K."/>
        </authorList>
    </citation>
    <scope>NUCLEOTIDE SEQUENCE [LARGE SCALE GENOMIC DNA]</scope>
</reference>
<organism evidence="2 3">
    <name type="scientific">Araneus ventricosus</name>
    <name type="common">Orbweaver spider</name>
    <name type="synonym">Epeira ventricosa</name>
    <dbReference type="NCBI Taxonomy" id="182803"/>
    <lineage>
        <taxon>Eukaryota</taxon>
        <taxon>Metazoa</taxon>
        <taxon>Ecdysozoa</taxon>
        <taxon>Arthropoda</taxon>
        <taxon>Chelicerata</taxon>
        <taxon>Arachnida</taxon>
        <taxon>Araneae</taxon>
        <taxon>Araneomorphae</taxon>
        <taxon>Entelegynae</taxon>
        <taxon>Araneoidea</taxon>
        <taxon>Araneidae</taxon>
        <taxon>Araneus</taxon>
    </lineage>
</organism>
<feature type="transmembrane region" description="Helical" evidence="1">
    <location>
        <begin position="44"/>
        <end position="61"/>
    </location>
</feature>
<keyword evidence="1" id="KW-0812">Transmembrane</keyword>
<name>A0A4Y2D8Y7_ARAVE</name>
<dbReference type="GO" id="GO:0003676">
    <property type="term" value="F:nucleic acid binding"/>
    <property type="evidence" value="ECO:0007669"/>
    <property type="project" value="InterPro"/>
</dbReference>
<protein>
    <recommendedName>
        <fullName evidence="4">Tc1-like transposase DDE domain-containing protein</fullName>
    </recommendedName>
</protein>
<dbReference type="Proteomes" id="UP000499080">
    <property type="component" value="Unassembled WGS sequence"/>
</dbReference>
<keyword evidence="1" id="KW-1133">Transmembrane helix</keyword>
<proteinExistence type="predicted"/>
<dbReference type="InterPro" id="IPR036397">
    <property type="entry name" value="RNaseH_sf"/>
</dbReference>
<dbReference type="OrthoDB" id="6432521at2759"/>
<accession>A0A4Y2D8Y7</accession>
<keyword evidence="1" id="KW-0472">Membrane</keyword>
<evidence type="ECO:0008006" key="4">
    <source>
        <dbReference type="Google" id="ProtNLM"/>
    </source>
</evidence>
<keyword evidence="3" id="KW-1185">Reference proteome</keyword>
<dbReference type="AlphaFoldDB" id="A0A4Y2D8Y7"/>
<gene>
    <name evidence="2" type="ORF">AVEN_64359_1</name>
</gene>
<dbReference type="PANTHER" id="PTHR47326:SF1">
    <property type="entry name" value="HTH PSQ-TYPE DOMAIN-CONTAINING PROTEIN"/>
    <property type="match status" value="1"/>
</dbReference>
<evidence type="ECO:0000256" key="1">
    <source>
        <dbReference type="SAM" id="Phobius"/>
    </source>
</evidence>
<dbReference type="EMBL" id="BGPR01000323">
    <property type="protein sequence ID" value="GBM13151.1"/>
    <property type="molecule type" value="Genomic_DNA"/>
</dbReference>
<comment type="caution">
    <text evidence="2">The sequence shown here is derived from an EMBL/GenBank/DDBJ whole genome shotgun (WGS) entry which is preliminary data.</text>
</comment>
<evidence type="ECO:0000313" key="2">
    <source>
        <dbReference type="EMBL" id="GBM13151.1"/>
    </source>
</evidence>
<evidence type="ECO:0000313" key="3">
    <source>
        <dbReference type="Proteomes" id="UP000499080"/>
    </source>
</evidence>
<dbReference type="Gene3D" id="3.30.420.10">
    <property type="entry name" value="Ribonuclease H-like superfamily/Ribonuclease H"/>
    <property type="match status" value="1"/>
</dbReference>